<dbReference type="EMBL" id="JAPDRK010000010">
    <property type="protein sequence ID" value="KAJ9608063.1"/>
    <property type="molecule type" value="Genomic_DNA"/>
</dbReference>
<keyword evidence="3" id="KW-1185">Reference proteome</keyword>
<evidence type="ECO:0000256" key="1">
    <source>
        <dbReference type="SAM" id="MobiDB-lite"/>
    </source>
</evidence>
<comment type="caution">
    <text evidence="2">The sequence shown here is derived from an EMBL/GenBank/DDBJ whole genome shotgun (WGS) entry which is preliminary data.</text>
</comment>
<organism evidence="2 3">
    <name type="scientific">Cladophialophora chaetospira</name>
    <dbReference type="NCBI Taxonomy" id="386627"/>
    <lineage>
        <taxon>Eukaryota</taxon>
        <taxon>Fungi</taxon>
        <taxon>Dikarya</taxon>
        <taxon>Ascomycota</taxon>
        <taxon>Pezizomycotina</taxon>
        <taxon>Eurotiomycetes</taxon>
        <taxon>Chaetothyriomycetidae</taxon>
        <taxon>Chaetothyriales</taxon>
        <taxon>Herpotrichiellaceae</taxon>
        <taxon>Cladophialophora</taxon>
    </lineage>
</organism>
<name>A0AA38X7M2_9EURO</name>
<feature type="region of interest" description="Disordered" evidence="1">
    <location>
        <begin position="277"/>
        <end position="303"/>
    </location>
</feature>
<reference evidence="2" key="1">
    <citation type="submission" date="2022-10" db="EMBL/GenBank/DDBJ databases">
        <title>Culturing micro-colonial fungi from biological soil crusts in the Mojave desert and describing Neophaeococcomyces mojavensis, and introducing the new genera and species Taxawa tesnikishii.</title>
        <authorList>
            <person name="Kurbessoian T."/>
            <person name="Stajich J.E."/>
        </authorList>
    </citation>
    <scope>NUCLEOTIDE SEQUENCE</scope>
    <source>
        <strain evidence="2">TK_41</strain>
    </source>
</reference>
<feature type="region of interest" description="Disordered" evidence="1">
    <location>
        <begin position="1"/>
        <end position="21"/>
    </location>
</feature>
<evidence type="ECO:0000313" key="2">
    <source>
        <dbReference type="EMBL" id="KAJ9608063.1"/>
    </source>
</evidence>
<accession>A0AA38X7M2</accession>
<gene>
    <name evidence="2" type="ORF">H2200_007051</name>
</gene>
<dbReference type="Proteomes" id="UP001172673">
    <property type="component" value="Unassembled WGS sequence"/>
</dbReference>
<proteinExistence type="predicted"/>
<dbReference type="AlphaFoldDB" id="A0AA38X7M2"/>
<feature type="compositionally biased region" description="Polar residues" evidence="1">
    <location>
        <begin position="1"/>
        <end position="17"/>
    </location>
</feature>
<evidence type="ECO:0000313" key="3">
    <source>
        <dbReference type="Proteomes" id="UP001172673"/>
    </source>
</evidence>
<protein>
    <submittedName>
        <fullName evidence="2">Uncharacterized protein</fullName>
    </submittedName>
</protein>
<sequence length="303" mass="33955">MDNPSPASATSTETNDLTPEELFGKRWARAMRRDPAIVERLQRLVASSETTDPSTMMVDADDLGPNLYEDDDYWATLELHTRRDPDPQHPGVYPGISRDHTMVVLSEHFNTPWTTEAQQEVDELDSQEDYSDPAFEIGDVLVHSLGDEAWLSKETFEIVGMKLEEDLVLDGTDPDVEVGMGHDDEDKMVQDDDETKVEEEAIDISTRTRKTPSTTEAIAMRDDRSVTDDEMRGLSETKPTWIYQLKPNKPASDLFMADIMFFKEDSLVFDAEARDVEDEGATGIGTKTEAGEGDGSSIEITEH</sequence>